<dbReference type="Pfam" id="PF00990">
    <property type="entry name" value="GGDEF"/>
    <property type="match status" value="1"/>
</dbReference>
<dbReference type="Gene3D" id="3.40.50.2300">
    <property type="match status" value="1"/>
</dbReference>
<dbReference type="PANTHER" id="PTHR45228">
    <property type="entry name" value="CYCLIC DI-GMP PHOSPHODIESTERASE TM_0186-RELATED"/>
    <property type="match status" value="1"/>
</dbReference>
<dbReference type="NCBIfam" id="TIGR00277">
    <property type="entry name" value="HDIG"/>
    <property type="match status" value="1"/>
</dbReference>
<dbReference type="SUPFAM" id="SSF109604">
    <property type="entry name" value="HD-domain/PDEase-like"/>
    <property type="match status" value="1"/>
</dbReference>
<feature type="domain" description="HD-GYP" evidence="5">
    <location>
        <begin position="168"/>
        <end position="363"/>
    </location>
</feature>
<dbReference type="InterPro" id="IPR037522">
    <property type="entry name" value="HD_GYP_dom"/>
</dbReference>
<reference evidence="6" key="2">
    <citation type="submission" date="2021-04" db="EMBL/GenBank/DDBJ databases">
        <title>Isolation and characterization of a novel species of the genus Sulfurimonas.</title>
        <authorList>
            <person name="Fukui M."/>
        </authorList>
    </citation>
    <scope>NUCLEOTIDE SEQUENCE</scope>
    <source>
        <strain evidence="6">H1576</strain>
    </source>
</reference>
<reference evidence="6" key="1">
    <citation type="submission" date="2019-11" db="EMBL/GenBank/DDBJ databases">
        <authorList>
            <person name="Kojima H."/>
        </authorList>
    </citation>
    <scope>NUCLEOTIDE SEQUENCE</scope>
    <source>
        <strain evidence="6">H1576</strain>
    </source>
</reference>
<dbReference type="Gene3D" id="3.30.70.270">
    <property type="match status" value="1"/>
</dbReference>
<dbReference type="Pfam" id="PF13487">
    <property type="entry name" value="HD_5"/>
    <property type="match status" value="1"/>
</dbReference>
<dbReference type="RefSeq" id="WP_207560734.1">
    <property type="nucleotide sequence ID" value="NZ_CP046072.1"/>
</dbReference>
<dbReference type="Proteomes" id="UP000671852">
    <property type="component" value="Chromosome"/>
</dbReference>
<keyword evidence="1" id="KW-0472">Membrane</keyword>
<name>A0A975GCP4_9BACT</name>
<dbReference type="KEGG" id="saqt:GJV85_07290"/>
<dbReference type="CDD" id="cd00077">
    <property type="entry name" value="HDc"/>
    <property type="match status" value="1"/>
</dbReference>
<evidence type="ECO:0000313" key="6">
    <source>
        <dbReference type="EMBL" id="QSZ41916.1"/>
    </source>
</evidence>
<sequence length="504" mass="58139">MSNELKSEIAFLKEKAKTFSILYIEDEDGLREKFVTFLKKIFDHVDSASNGEEGLQLYLNNLHDIVITDIQMPKMDGLELIGKLREINDNQEIIILSAYTDASYLLDSIELGVTGYMIKPVDIIQALKVIKRSTLKLSAFRENAMYKSKLEEMVEERTEKILALQNQSIDNYQHMIHSMISMIDGRDTYTAGHSERVANYSKEIAKAMGFTKEQCALIYEAGILHDIGKLITPDAILLKPGKLTDQEYALIKEHVTSGYEILCEVPMYHELADIVYTHHEHYDGSGYPRAIKGEEIPMAGRIMAVSDAFDAMTTSRIYKSRKSVNEAVEELKHFSGSWYDPTVIKFAEDILKSVNIDSNINQDPCTHVDDERFAYFYKDSLTDAYNHYYLDFIFYKNKEDKNLICMNVIYLRNFTAYNKEHGWGKGDLLLKSFATYLRSEFPDSQVFRIFGDDFVLLKSEHKEIDIDKINSNELLVSNNLYCEFRHFDLRDISPNSYMDLMENA</sequence>
<dbReference type="SUPFAM" id="SSF52172">
    <property type="entry name" value="CheY-like"/>
    <property type="match status" value="1"/>
</dbReference>
<dbReference type="Gene3D" id="1.10.3210.10">
    <property type="entry name" value="Hypothetical protein af1432"/>
    <property type="match status" value="1"/>
</dbReference>
<dbReference type="InterPro" id="IPR000160">
    <property type="entry name" value="GGDEF_dom"/>
</dbReference>
<dbReference type="InterPro" id="IPR006674">
    <property type="entry name" value="HD_domain"/>
</dbReference>
<gene>
    <name evidence="6" type="ORF">GJV85_07290</name>
</gene>
<evidence type="ECO:0000313" key="7">
    <source>
        <dbReference type="Proteomes" id="UP000671852"/>
    </source>
</evidence>
<dbReference type="SMART" id="SM00448">
    <property type="entry name" value="REC"/>
    <property type="match status" value="1"/>
</dbReference>
<evidence type="ECO:0000259" key="5">
    <source>
        <dbReference type="PROSITE" id="PS51832"/>
    </source>
</evidence>
<dbReference type="GO" id="GO:0000160">
    <property type="term" value="P:phosphorelay signal transduction system"/>
    <property type="evidence" value="ECO:0007669"/>
    <property type="project" value="InterPro"/>
</dbReference>
<feature type="modified residue" description="4-aspartylphosphate" evidence="2">
    <location>
        <position position="69"/>
    </location>
</feature>
<dbReference type="SMART" id="SM00471">
    <property type="entry name" value="HDc"/>
    <property type="match status" value="1"/>
</dbReference>
<dbReference type="CDD" id="cd17536">
    <property type="entry name" value="REC_YesN-like"/>
    <property type="match status" value="1"/>
</dbReference>
<organism evidence="6 7">
    <name type="scientific">Sulfurimonas aquatica</name>
    <dbReference type="NCBI Taxonomy" id="2672570"/>
    <lineage>
        <taxon>Bacteria</taxon>
        <taxon>Pseudomonadati</taxon>
        <taxon>Campylobacterota</taxon>
        <taxon>Epsilonproteobacteria</taxon>
        <taxon>Campylobacterales</taxon>
        <taxon>Sulfurimonadaceae</taxon>
        <taxon>Sulfurimonas</taxon>
    </lineage>
</organism>
<dbReference type="SUPFAM" id="SSF55073">
    <property type="entry name" value="Nucleotide cyclase"/>
    <property type="match status" value="1"/>
</dbReference>
<dbReference type="Pfam" id="PF00072">
    <property type="entry name" value="Response_reg"/>
    <property type="match status" value="1"/>
</dbReference>
<feature type="domain" description="HD" evidence="4">
    <location>
        <begin position="190"/>
        <end position="312"/>
    </location>
</feature>
<dbReference type="InterPro" id="IPR052020">
    <property type="entry name" value="Cyclic_di-GMP/3'3'-cGAMP_PDE"/>
</dbReference>
<dbReference type="PANTHER" id="PTHR45228:SF1">
    <property type="entry name" value="CYCLIC DI-GMP PHOSPHODIESTERASE TM_0186"/>
    <property type="match status" value="1"/>
</dbReference>
<accession>A0A975GCP4</accession>
<dbReference type="PROSITE" id="PS51832">
    <property type="entry name" value="HD_GYP"/>
    <property type="match status" value="1"/>
</dbReference>
<dbReference type="InterPro" id="IPR001789">
    <property type="entry name" value="Sig_transdc_resp-reg_receiver"/>
</dbReference>
<dbReference type="InterPro" id="IPR003607">
    <property type="entry name" value="HD/PDEase_dom"/>
</dbReference>
<dbReference type="InterPro" id="IPR029787">
    <property type="entry name" value="Nucleotide_cyclase"/>
</dbReference>
<dbReference type="InterPro" id="IPR011006">
    <property type="entry name" value="CheY-like_superfamily"/>
</dbReference>
<keyword evidence="2" id="KW-0597">Phosphoprotein</keyword>
<dbReference type="InterPro" id="IPR043128">
    <property type="entry name" value="Rev_trsase/Diguanyl_cyclase"/>
</dbReference>
<protein>
    <submittedName>
        <fullName evidence="6">Response regulator</fullName>
    </submittedName>
</protein>
<evidence type="ECO:0000259" key="4">
    <source>
        <dbReference type="PROSITE" id="PS51831"/>
    </source>
</evidence>
<dbReference type="EMBL" id="CP046072">
    <property type="protein sequence ID" value="QSZ41916.1"/>
    <property type="molecule type" value="Genomic_DNA"/>
</dbReference>
<feature type="domain" description="Response regulatory" evidence="3">
    <location>
        <begin position="20"/>
        <end position="134"/>
    </location>
</feature>
<evidence type="ECO:0000259" key="3">
    <source>
        <dbReference type="PROSITE" id="PS50110"/>
    </source>
</evidence>
<evidence type="ECO:0000256" key="2">
    <source>
        <dbReference type="PROSITE-ProRule" id="PRU00169"/>
    </source>
</evidence>
<dbReference type="PROSITE" id="PS50110">
    <property type="entry name" value="RESPONSE_REGULATORY"/>
    <property type="match status" value="1"/>
</dbReference>
<dbReference type="PROSITE" id="PS51831">
    <property type="entry name" value="HD"/>
    <property type="match status" value="1"/>
</dbReference>
<evidence type="ECO:0000256" key="1">
    <source>
        <dbReference type="ARBA" id="ARBA00023136"/>
    </source>
</evidence>
<proteinExistence type="predicted"/>
<keyword evidence="7" id="KW-1185">Reference proteome</keyword>
<dbReference type="AlphaFoldDB" id="A0A975GCP4"/>
<dbReference type="InterPro" id="IPR006675">
    <property type="entry name" value="HDIG_dom"/>
</dbReference>